<feature type="non-terminal residue" evidence="1">
    <location>
        <position position="92"/>
    </location>
</feature>
<reference evidence="1" key="1">
    <citation type="submission" date="2020-07" db="EMBL/GenBank/DDBJ databases">
        <authorList>
            <person name="Nieuwenhuis M."/>
            <person name="Van De Peppel L.J.J."/>
        </authorList>
    </citation>
    <scope>NUCLEOTIDE SEQUENCE</scope>
    <source>
        <strain evidence="1">AP01</strain>
        <tissue evidence="1">Mycelium</tissue>
    </source>
</reference>
<organism evidence="1 2">
    <name type="scientific">Asterophora parasitica</name>
    <dbReference type="NCBI Taxonomy" id="117018"/>
    <lineage>
        <taxon>Eukaryota</taxon>
        <taxon>Fungi</taxon>
        <taxon>Dikarya</taxon>
        <taxon>Basidiomycota</taxon>
        <taxon>Agaricomycotina</taxon>
        <taxon>Agaricomycetes</taxon>
        <taxon>Agaricomycetidae</taxon>
        <taxon>Agaricales</taxon>
        <taxon>Tricholomatineae</taxon>
        <taxon>Lyophyllaceae</taxon>
        <taxon>Asterophora</taxon>
    </lineage>
</organism>
<sequence>MALDAQSVKDGSLVCIKRITRVASDEVAIAEYLTSPELRRDSSNHCAPSLDSFQDPEDPGVRYMVMPILRPFEDPDFGARGEVVDFVTQILE</sequence>
<dbReference type="EMBL" id="JABCKV010003344">
    <property type="protein sequence ID" value="KAG5635226.1"/>
    <property type="molecule type" value="Genomic_DNA"/>
</dbReference>
<dbReference type="OrthoDB" id="5987198at2759"/>
<dbReference type="Proteomes" id="UP000775547">
    <property type="component" value="Unassembled WGS sequence"/>
</dbReference>
<dbReference type="AlphaFoldDB" id="A0A9P7FQS0"/>
<reference evidence="1" key="2">
    <citation type="submission" date="2021-10" db="EMBL/GenBank/DDBJ databases">
        <title>Phylogenomics reveals ancestral predisposition of the termite-cultivated fungus Termitomyces towards a domesticated lifestyle.</title>
        <authorList>
            <person name="Auxier B."/>
            <person name="Grum-Grzhimaylo A."/>
            <person name="Cardenas M.E."/>
            <person name="Lodge J.D."/>
            <person name="Laessoe T."/>
            <person name="Pedersen O."/>
            <person name="Smith M.E."/>
            <person name="Kuyper T.W."/>
            <person name="Franco-Molano E.A."/>
            <person name="Baroni T.J."/>
            <person name="Aanen D.K."/>
        </authorList>
    </citation>
    <scope>NUCLEOTIDE SEQUENCE</scope>
    <source>
        <strain evidence="1">AP01</strain>
        <tissue evidence="1">Mycelium</tissue>
    </source>
</reference>
<gene>
    <name evidence="1" type="ORF">DXG03_005469</name>
</gene>
<keyword evidence="2" id="KW-1185">Reference proteome</keyword>
<evidence type="ECO:0000313" key="1">
    <source>
        <dbReference type="EMBL" id="KAG5635226.1"/>
    </source>
</evidence>
<protein>
    <submittedName>
        <fullName evidence="1">Uncharacterized protein</fullName>
    </submittedName>
</protein>
<accession>A0A9P7FQS0</accession>
<name>A0A9P7FQS0_9AGAR</name>
<comment type="caution">
    <text evidence="1">The sequence shown here is derived from an EMBL/GenBank/DDBJ whole genome shotgun (WGS) entry which is preliminary data.</text>
</comment>
<proteinExistence type="predicted"/>
<evidence type="ECO:0000313" key="2">
    <source>
        <dbReference type="Proteomes" id="UP000775547"/>
    </source>
</evidence>